<comment type="caution">
    <text evidence="5">The sequence shown here is derived from an EMBL/GenBank/DDBJ whole genome shotgun (WGS) entry which is preliminary data.</text>
</comment>
<keyword evidence="1" id="KW-0805">Transcription regulation</keyword>
<dbReference type="PRINTS" id="PR00036">
    <property type="entry name" value="HTHLACI"/>
</dbReference>
<dbReference type="SUPFAM" id="SSF53822">
    <property type="entry name" value="Periplasmic binding protein-like I"/>
    <property type="match status" value="1"/>
</dbReference>
<keyword evidence="3" id="KW-0804">Transcription</keyword>
<dbReference type="InterPro" id="IPR028082">
    <property type="entry name" value="Peripla_BP_I"/>
</dbReference>
<evidence type="ECO:0000256" key="1">
    <source>
        <dbReference type="ARBA" id="ARBA00023015"/>
    </source>
</evidence>
<dbReference type="CDD" id="cd01392">
    <property type="entry name" value="HTH_LacI"/>
    <property type="match status" value="1"/>
</dbReference>
<dbReference type="InterPro" id="IPR046335">
    <property type="entry name" value="LacI/GalR-like_sensor"/>
</dbReference>
<dbReference type="GO" id="GO:0000976">
    <property type="term" value="F:transcription cis-regulatory region binding"/>
    <property type="evidence" value="ECO:0007669"/>
    <property type="project" value="TreeGrafter"/>
</dbReference>
<dbReference type="PANTHER" id="PTHR30146">
    <property type="entry name" value="LACI-RELATED TRANSCRIPTIONAL REPRESSOR"/>
    <property type="match status" value="1"/>
</dbReference>
<dbReference type="AlphaFoldDB" id="A0A7W6CMT4"/>
<organism evidence="5 6">
    <name type="scientific">Novosphingobium sediminicola</name>
    <dbReference type="NCBI Taxonomy" id="563162"/>
    <lineage>
        <taxon>Bacteria</taxon>
        <taxon>Pseudomonadati</taxon>
        <taxon>Pseudomonadota</taxon>
        <taxon>Alphaproteobacteria</taxon>
        <taxon>Sphingomonadales</taxon>
        <taxon>Sphingomonadaceae</taxon>
        <taxon>Novosphingobium</taxon>
    </lineage>
</organism>
<accession>A0A7W6CMT4</accession>
<keyword evidence="2" id="KW-0238">DNA-binding</keyword>
<feature type="domain" description="HTH lacI-type" evidence="4">
    <location>
        <begin position="7"/>
        <end position="61"/>
    </location>
</feature>
<dbReference type="GO" id="GO:0003700">
    <property type="term" value="F:DNA-binding transcription factor activity"/>
    <property type="evidence" value="ECO:0007669"/>
    <property type="project" value="TreeGrafter"/>
</dbReference>
<reference evidence="5 6" key="1">
    <citation type="submission" date="2020-08" db="EMBL/GenBank/DDBJ databases">
        <title>Genomic Encyclopedia of Type Strains, Phase IV (KMG-IV): sequencing the most valuable type-strain genomes for metagenomic binning, comparative biology and taxonomic classification.</title>
        <authorList>
            <person name="Goeker M."/>
        </authorList>
    </citation>
    <scope>NUCLEOTIDE SEQUENCE [LARGE SCALE GENOMIC DNA]</scope>
    <source>
        <strain evidence="5 6">DSM 27057</strain>
    </source>
</reference>
<evidence type="ECO:0000313" key="5">
    <source>
        <dbReference type="EMBL" id="MBB3957514.1"/>
    </source>
</evidence>
<evidence type="ECO:0000259" key="4">
    <source>
        <dbReference type="PROSITE" id="PS50932"/>
    </source>
</evidence>
<name>A0A7W6CMT4_9SPHN</name>
<protein>
    <submittedName>
        <fullName evidence="5">LacI family transcriptional regulator</fullName>
    </submittedName>
</protein>
<dbReference type="InterPro" id="IPR010982">
    <property type="entry name" value="Lambda_DNA-bd_dom_sf"/>
</dbReference>
<gene>
    <name evidence="5" type="ORF">GGR38_004488</name>
</gene>
<dbReference type="PANTHER" id="PTHR30146:SF153">
    <property type="entry name" value="LACTOSE OPERON REPRESSOR"/>
    <property type="match status" value="1"/>
</dbReference>
<dbReference type="Proteomes" id="UP000548867">
    <property type="component" value="Unassembled WGS sequence"/>
</dbReference>
<proteinExistence type="predicted"/>
<dbReference type="PROSITE" id="PS00356">
    <property type="entry name" value="HTH_LACI_1"/>
    <property type="match status" value="1"/>
</dbReference>
<dbReference type="Gene3D" id="1.10.260.40">
    <property type="entry name" value="lambda repressor-like DNA-binding domains"/>
    <property type="match status" value="1"/>
</dbReference>
<keyword evidence="6" id="KW-1185">Reference proteome</keyword>
<dbReference type="RefSeq" id="WP_246405197.1">
    <property type="nucleotide sequence ID" value="NZ_JACIDX010000025.1"/>
</dbReference>
<dbReference type="PROSITE" id="PS50932">
    <property type="entry name" value="HTH_LACI_2"/>
    <property type="match status" value="1"/>
</dbReference>
<dbReference type="Gene3D" id="3.40.50.2300">
    <property type="match status" value="2"/>
</dbReference>
<dbReference type="Pfam" id="PF00356">
    <property type="entry name" value="LacI"/>
    <property type="match status" value="1"/>
</dbReference>
<evidence type="ECO:0000256" key="2">
    <source>
        <dbReference type="ARBA" id="ARBA00023125"/>
    </source>
</evidence>
<sequence length="349" mass="37747">MHKPAKVTIEDVAAAAGVSRQTVSRVINNGPNVKPAVRQRVEAMVEQLGYVPNLSARRMGGARSYLILSINDRARTFENWTSGRGNDWVDQMLYGGMSECERHNYHMVLELIDTDAGTTIPQIARAVGSLRPDGVILTPPHCDNLELVAWLERQGIPCARVGHYEGGNFVDVFMDDEGAMREVTRHLLDLGHRSIGFLAGPLNYGPSQKRRKAFREALAEAGIPPEAGPIGAGNFYFDMAVSVLETMLAAPSPPTAIIADNDKMAFAALHVAADRGLKVPDDLSVISFEDTPGVRFSVPPLTAIRQPTAAMVGKACAQLIALSKGEEGMGAFELPYEFVVRATTKAPRG</sequence>
<dbReference type="Pfam" id="PF13377">
    <property type="entry name" value="Peripla_BP_3"/>
    <property type="match status" value="1"/>
</dbReference>
<dbReference type="CDD" id="cd01545">
    <property type="entry name" value="PBP1_SalR"/>
    <property type="match status" value="1"/>
</dbReference>
<evidence type="ECO:0000256" key="3">
    <source>
        <dbReference type="ARBA" id="ARBA00023163"/>
    </source>
</evidence>
<dbReference type="InterPro" id="IPR000843">
    <property type="entry name" value="HTH_LacI"/>
</dbReference>
<dbReference type="SMART" id="SM00354">
    <property type="entry name" value="HTH_LACI"/>
    <property type="match status" value="1"/>
</dbReference>
<evidence type="ECO:0000313" key="6">
    <source>
        <dbReference type="Proteomes" id="UP000548867"/>
    </source>
</evidence>
<dbReference type="SUPFAM" id="SSF47413">
    <property type="entry name" value="lambda repressor-like DNA-binding domains"/>
    <property type="match status" value="1"/>
</dbReference>
<dbReference type="EMBL" id="JACIDX010000025">
    <property type="protein sequence ID" value="MBB3957514.1"/>
    <property type="molecule type" value="Genomic_DNA"/>
</dbReference>